<evidence type="ECO:0000256" key="4">
    <source>
        <dbReference type="ARBA" id="ARBA00022989"/>
    </source>
</evidence>
<evidence type="ECO:0000256" key="1">
    <source>
        <dbReference type="ARBA" id="ARBA00004141"/>
    </source>
</evidence>
<dbReference type="PANTHER" id="PTHR22945">
    <property type="entry name" value="SERPENTINE RECEPTOR, CLASS D DELTA"/>
    <property type="match status" value="1"/>
</dbReference>
<dbReference type="Gene3D" id="1.20.1070.10">
    <property type="entry name" value="Rhodopsin 7-helix transmembrane proteins"/>
    <property type="match status" value="1"/>
</dbReference>
<dbReference type="Proteomes" id="UP000829354">
    <property type="component" value="Chromosome V"/>
</dbReference>
<evidence type="ECO:0000256" key="5">
    <source>
        <dbReference type="ARBA" id="ARBA00023136"/>
    </source>
</evidence>
<feature type="transmembrane region" description="Helical" evidence="6">
    <location>
        <begin position="44"/>
        <end position="66"/>
    </location>
</feature>
<dbReference type="Pfam" id="PF10317">
    <property type="entry name" value="7TM_GPCR_Srd"/>
    <property type="match status" value="1"/>
</dbReference>
<dbReference type="InterPro" id="IPR019421">
    <property type="entry name" value="7TM_GPCR_serpentine_rcpt_Srd"/>
</dbReference>
<feature type="transmembrane region" description="Helical" evidence="6">
    <location>
        <begin position="194"/>
        <end position="213"/>
    </location>
</feature>
<protein>
    <submittedName>
        <fullName evidence="7">Uncharacterized protein</fullName>
    </submittedName>
</protein>
<evidence type="ECO:0000313" key="8">
    <source>
        <dbReference type="Proteomes" id="UP000829354"/>
    </source>
</evidence>
<feature type="transmembrane region" description="Helical" evidence="6">
    <location>
        <begin position="132"/>
        <end position="157"/>
    </location>
</feature>
<dbReference type="AlphaFoldDB" id="A0AAE9F6P6"/>
<evidence type="ECO:0000256" key="2">
    <source>
        <dbReference type="ARBA" id="ARBA00009166"/>
    </source>
</evidence>
<sequence>MDGPTEIYIEILSFVYPTFLFTTLISHLFLLIFIIFFSPPHLKFLRILLLTTSIFDVLATVINFYVQPRIVSGEQENVPVQCYGLCRYMYPEFCFAFYMGWQTISLAVGASMTYTLFFKYYKITRTKSLSGWRLFLSLVLFYTPCLISMICSAIIVMRNTTPANLRKNSEEKMGFNPRYLEMGRMTLGALPNRINFLMMAQGIYVSPFLSFWFRWKANKNLKDTVSGGSLLLQKHTKSVMKGISLQVFIHFVCYIPLFSLYTYSILSETEILTQQFFLAMSPNLAATFDPLINLYFVLPYRKQIKSWFCKEHTPVAPSGIISRHLSTVE</sequence>
<feature type="transmembrane region" description="Helical" evidence="6">
    <location>
        <begin position="14"/>
        <end position="37"/>
    </location>
</feature>
<organism evidence="7 8">
    <name type="scientific">Caenorhabditis briggsae</name>
    <dbReference type="NCBI Taxonomy" id="6238"/>
    <lineage>
        <taxon>Eukaryota</taxon>
        <taxon>Metazoa</taxon>
        <taxon>Ecdysozoa</taxon>
        <taxon>Nematoda</taxon>
        <taxon>Chromadorea</taxon>
        <taxon>Rhabditida</taxon>
        <taxon>Rhabditina</taxon>
        <taxon>Rhabditomorpha</taxon>
        <taxon>Rhabditoidea</taxon>
        <taxon>Rhabditidae</taxon>
        <taxon>Peloderinae</taxon>
        <taxon>Caenorhabditis</taxon>
    </lineage>
</organism>
<keyword evidence="8" id="KW-1185">Reference proteome</keyword>
<dbReference type="InterPro" id="IPR050920">
    <property type="entry name" value="Nematode_rcpt-like_delta"/>
</dbReference>
<accession>A0AAE9F6P6</accession>
<dbReference type="GO" id="GO:0016020">
    <property type="term" value="C:membrane"/>
    <property type="evidence" value="ECO:0007669"/>
    <property type="project" value="UniProtKB-SubCell"/>
</dbReference>
<name>A0AAE9F6P6_CAEBR</name>
<dbReference type="PANTHER" id="PTHR22945:SF34">
    <property type="entry name" value="G_PROTEIN_RECEP_F1_2 DOMAIN-CONTAINING PROTEIN"/>
    <property type="match status" value="1"/>
</dbReference>
<gene>
    <name evidence="7" type="ORF">L5515_008163</name>
</gene>
<keyword evidence="4 6" id="KW-1133">Transmembrane helix</keyword>
<feature type="transmembrane region" description="Helical" evidence="6">
    <location>
        <begin position="95"/>
        <end position="120"/>
    </location>
</feature>
<evidence type="ECO:0000313" key="7">
    <source>
        <dbReference type="EMBL" id="UMM35629.1"/>
    </source>
</evidence>
<dbReference type="EMBL" id="CP092624">
    <property type="protein sequence ID" value="UMM35629.1"/>
    <property type="molecule type" value="Genomic_DNA"/>
</dbReference>
<reference evidence="7 8" key="1">
    <citation type="submission" date="2022-04" db="EMBL/GenBank/DDBJ databases">
        <title>Chromosome-level reference genomes for two strains of Caenorhabditis briggsae: an improved platform for comparative genomics.</title>
        <authorList>
            <person name="Stevens L."/>
            <person name="Andersen E."/>
        </authorList>
    </citation>
    <scope>NUCLEOTIDE SEQUENCE [LARGE SCALE GENOMIC DNA]</scope>
    <source>
        <strain evidence="7">VX34</strain>
        <tissue evidence="7">Whole-organism</tissue>
    </source>
</reference>
<comment type="subcellular location">
    <subcellularLocation>
        <location evidence="1">Membrane</location>
        <topology evidence="1">Multi-pass membrane protein</topology>
    </subcellularLocation>
</comment>
<proteinExistence type="inferred from homology"/>
<feature type="transmembrane region" description="Helical" evidence="6">
    <location>
        <begin position="276"/>
        <end position="298"/>
    </location>
</feature>
<dbReference type="SUPFAM" id="SSF81321">
    <property type="entry name" value="Family A G protein-coupled receptor-like"/>
    <property type="match status" value="1"/>
</dbReference>
<comment type="similarity">
    <text evidence="2">Belongs to the nematode receptor-like protein srd family.</text>
</comment>
<evidence type="ECO:0000256" key="6">
    <source>
        <dbReference type="SAM" id="Phobius"/>
    </source>
</evidence>
<evidence type="ECO:0000256" key="3">
    <source>
        <dbReference type="ARBA" id="ARBA00022692"/>
    </source>
</evidence>
<keyword evidence="3 6" id="KW-0812">Transmembrane</keyword>
<feature type="transmembrane region" description="Helical" evidence="6">
    <location>
        <begin position="243"/>
        <end position="264"/>
    </location>
</feature>
<keyword evidence="5 6" id="KW-0472">Membrane</keyword>